<dbReference type="Proteomes" id="UP000007842">
    <property type="component" value="Chromosome"/>
</dbReference>
<gene>
    <name evidence="3" type="ordered locus">SCATT_29740</name>
</gene>
<dbReference type="Gene3D" id="3.40.50.1820">
    <property type="entry name" value="alpha/beta hydrolase"/>
    <property type="match status" value="1"/>
</dbReference>
<dbReference type="GO" id="GO:0016020">
    <property type="term" value="C:membrane"/>
    <property type="evidence" value="ECO:0007669"/>
    <property type="project" value="TreeGrafter"/>
</dbReference>
<dbReference type="STRING" id="1003195.SCATT_29740"/>
<dbReference type="PANTHER" id="PTHR43798:SF31">
    <property type="entry name" value="AB HYDROLASE SUPERFAMILY PROTEIN YCLE"/>
    <property type="match status" value="1"/>
</dbReference>
<organism evidence="3 4">
    <name type="scientific">Streptantibioticus cattleyicolor (strain ATCC 35852 / DSM 46488 / JCM 4925 / NBRC 14057 / NRRL 8057)</name>
    <name type="common">Streptomyces cattleya</name>
    <dbReference type="NCBI Taxonomy" id="1003195"/>
    <lineage>
        <taxon>Bacteria</taxon>
        <taxon>Bacillati</taxon>
        <taxon>Actinomycetota</taxon>
        <taxon>Actinomycetes</taxon>
        <taxon>Kitasatosporales</taxon>
        <taxon>Streptomycetaceae</taxon>
        <taxon>Streptantibioticus</taxon>
    </lineage>
</organism>
<dbReference type="PATRIC" id="fig|1003195.29.peg.2974"/>
<reference evidence="4" key="1">
    <citation type="submission" date="2011-12" db="EMBL/GenBank/DDBJ databases">
        <title>Complete genome sequence of Streptomyces cattleya strain DSM 46488.</title>
        <authorList>
            <person name="Ou H.-Y."/>
            <person name="Li P."/>
            <person name="Zhao C."/>
            <person name="O'Hagan D."/>
            <person name="Deng Z."/>
        </authorList>
    </citation>
    <scope>NUCLEOTIDE SEQUENCE [LARGE SCALE GENOMIC DNA]</scope>
    <source>
        <strain evidence="4">ATCC 35852 / DSM 46488 / JCM 4925 / NBRC 14057 / NRRL 8057</strain>
    </source>
</reference>
<dbReference type="SUPFAM" id="SSF53474">
    <property type="entry name" value="alpha/beta-Hydrolases"/>
    <property type="match status" value="1"/>
</dbReference>
<evidence type="ECO:0000313" key="3">
    <source>
        <dbReference type="EMBL" id="AEW95345.1"/>
    </source>
</evidence>
<dbReference type="InterPro" id="IPR029058">
    <property type="entry name" value="AB_hydrolase_fold"/>
</dbReference>
<dbReference type="KEGG" id="scy:SCATT_29740"/>
<dbReference type="PRINTS" id="PR00111">
    <property type="entry name" value="ABHYDROLASE"/>
</dbReference>
<dbReference type="Pfam" id="PF12697">
    <property type="entry name" value="Abhydrolase_6"/>
    <property type="match status" value="1"/>
</dbReference>
<accession>G8WSA5</accession>
<evidence type="ECO:0000313" key="4">
    <source>
        <dbReference type="Proteomes" id="UP000007842"/>
    </source>
</evidence>
<evidence type="ECO:0000256" key="1">
    <source>
        <dbReference type="ARBA" id="ARBA00022801"/>
    </source>
</evidence>
<keyword evidence="1" id="KW-0378">Hydrolase</keyword>
<dbReference type="InterPro" id="IPR000073">
    <property type="entry name" value="AB_hydrolase_1"/>
</dbReference>
<dbReference type="HOGENOM" id="CLU_020336_50_2_11"/>
<feature type="domain" description="AB hydrolase-1" evidence="2">
    <location>
        <begin position="23"/>
        <end position="251"/>
    </location>
</feature>
<dbReference type="EMBL" id="CP003219">
    <property type="protein sequence ID" value="AEW95345.1"/>
    <property type="molecule type" value="Genomic_DNA"/>
</dbReference>
<dbReference type="InterPro" id="IPR050266">
    <property type="entry name" value="AB_hydrolase_sf"/>
</dbReference>
<dbReference type="PANTHER" id="PTHR43798">
    <property type="entry name" value="MONOACYLGLYCEROL LIPASE"/>
    <property type="match status" value="1"/>
</dbReference>
<dbReference type="GO" id="GO:0016787">
    <property type="term" value="F:hydrolase activity"/>
    <property type="evidence" value="ECO:0007669"/>
    <property type="project" value="UniProtKB-KW"/>
</dbReference>
<evidence type="ECO:0000259" key="2">
    <source>
        <dbReference type="Pfam" id="PF12697"/>
    </source>
</evidence>
<proteinExistence type="predicted"/>
<protein>
    <submittedName>
        <fullName evidence="3">Esterase/lipase/thioesterase</fullName>
    </submittedName>
</protein>
<keyword evidence="4" id="KW-1185">Reference proteome</keyword>
<dbReference type="eggNOG" id="COG2267">
    <property type="taxonomic scope" value="Bacteria"/>
</dbReference>
<dbReference type="AlphaFoldDB" id="G8WSA5"/>
<name>G8WSA5_STREN</name>
<sequence>MMRLAVNGDELVEYDVTGSGRGLVLVHGTGGDAETNYGHLVDRFAARHTVIRPNYSGAGGTKDSGGPLTPERLAGQVAAAVRDAEDDGPVDVVGFSLGAAVAATLAALRPELVRRLVLVAGWAVSGPRQRLAFDLWRRLWHTDRDLFHRFVQLEGWSPAWLDAAGDEEIAKLVAQAGFGEGTLRQIDLDVRLDISPFLPRVTASTLVIGATRDQIVPVTATRELHEAIVGSRYEELDSGHLVIVERADELTELVAEFLNEE</sequence>